<dbReference type="Pfam" id="PF14223">
    <property type="entry name" value="Retrotran_gag_2"/>
    <property type="match status" value="1"/>
</dbReference>
<reference evidence="2" key="1">
    <citation type="submission" date="2015-10" db="EMBL/GenBank/DDBJ databases">
        <authorList>
            <person name="Martinez-Garcia P.J."/>
            <person name="Crepeau M.W."/>
            <person name="Puiu D."/>
            <person name="Gonzalez-Ibeas D."/>
            <person name="Whalen J."/>
            <person name="Stevens K."/>
            <person name="Paul R."/>
            <person name="Butterfield T."/>
            <person name="Britton M."/>
            <person name="Reagan R."/>
            <person name="Chakraborty S."/>
            <person name="Walawage S.L."/>
            <person name="Vasquez-Gross H.A."/>
            <person name="Cardeno C."/>
            <person name="Famula R."/>
            <person name="Pratt K."/>
            <person name="Kuruganti S."/>
            <person name="Aradhya M.K."/>
            <person name="Leslie C.A."/>
            <person name="Dandekar A.M."/>
            <person name="Salzberg S.L."/>
            <person name="Wegrzyn J.L."/>
            <person name="Langley C.H."/>
            <person name="Neale D.B."/>
        </authorList>
    </citation>
    <scope>NUCLEOTIDE SEQUENCE</scope>
    <source>
        <tissue evidence="2">Leaves</tissue>
    </source>
</reference>
<dbReference type="AlphaFoldDB" id="A0A833XUD5"/>
<evidence type="ECO:0008006" key="4">
    <source>
        <dbReference type="Google" id="ProtNLM"/>
    </source>
</evidence>
<evidence type="ECO:0000313" key="3">
    <source>
        <dbReference type="Proteomes" id="UP000619265"/>
    </source>
</evidence>
<dbReference type="PANTHER" id="PTHR47481">
    <property type="match status" value="1"/>
</dbReference>
<protein>
    <recommendedName>
        <fullName evidence="4">Retrotransposon Copia-like N-terminal domain-containing protein</fullName>
    </recommendedName>
</protein>
<dbReference type="Proteomes" id="UP000619265">
    <property type="component" value="Unassembled WGS sequence"/>
</dbReference>
<proteinExistence type="predicted"/>
<feature type="region of interest" description="Disordered" evidence="1">
    <location>
        <begin position="317"/>
        <end position="344"/>
    </location>
</feature>
<reference evidence="2" key="2">
    <citation type="submission" date="2020-03" db="EMBL/GenBank/DDBJ databases">
        <title>Walnut 2.0.</title>
        <authorList>
            <person name="Marrano A."/>
            <person name="Britton M."/>
            <person name="Zimin A.V."/>
            <person name="Zaini P.A."/>
            <person name="Workman R."/>
            <person name="Puiu D."/>
            <person name="Bianco L."/>
            <person name="Allen B.J."/>
            <person name="Troggio M."/>
            <person name="Leslie C.A."/>
            <person name="Timp W."/>
            <person name="Dendekar A."/>
            <person name="Salzberg S.L."/>
            <person name="Neale D.B."/>
        </authorList>
    </citation>
    <scope>NUCLEOTIDE SEQUENCE</scope>
    <source>
        <tissue evidence="2">Leaves</tissue>
    </source>
</reference>
<organism evidence="2 3">
    <name type="scientific">Juglans regia</name>
    <name type="common">English walnut</name>
    <dbReference type="NCBI Taxonomy" id="51240"/>
    <lineage>
        <taxon>Eukaryota</taxon>
        <taxon>Viridiplantae</taxon>
        <taxon>Streptophyta</taxon>
        <taxon>Embryophyta</taxon>
        <taxon>Tracheophyta</taxon>
        <taxon>Spermatophyta</taxon>
        <taxon>Magnoliopsida</taxon>
        <taxon>eudicotyledons</taxon>
        <taxon>Gunneridae</taxon>
        <taxon>Pentapetalae</taxon>
        <taxon>rosids</taxon>
        <taxon>fabids</taxon>
        <taxon>Fagales</taxon>
        <taxon>Juglandaceae</taxon>
        <taxon>Juglans</taxon>
    </lineage>
</organism>
<dbReference type="EMBL" id="LIHL02000005">
    <property type="protein sequence ID" value="KAF5471292.1"/>
    <property type="molecule type" value="Genomic_DNA"/>
</dbReference>
<feature type="compositionally biased region" description="Polar residues" evidence="1">
    <location>
        <begin position="224"/>
        <end position="244"/>
    </location>
</feature>
<feature type="compositionally biased region" description="Polar residues" evidence="1">
    <location>
        <begin position="324"/>
        <end position="336"/>
    </location>
</feature>
<accession>A0A833XUD5</accession>
<comment type="caution">
    <text evidence="2">The sequence shown here is derived from an EMBL/GenBank/DDBJ whole genome shotgun (WGS) entry which is preliminary data.</text>
</comment>
<name>A0A833XUD5_JUGRE</name>
<gene>
    <name evidence="2" type="ORF">F2P56_011735</name>
</gene>
<evidence type="ECO:0000313" key="2">
    <source>
        <dbReference type="EMBL" id="KAF5471292.1"/>
    </source>
</evidence>
<dbReference type="Gramene" id="Jr05_15690_p1">
    <property type="protein sequence ID" value="cds.Jr05_15690_p1"/>
    <property type="gene ID" value="Jr05_15690"/>
</dbReference>
<feature type="compositionally biased region" description="Polar residues" evidence="1">
    <location>
        <begin position="251"/>
        <end position="264"/>
    </location>
</feature>
<dbReference type="PANTHER" id="PTHR47481:SF2">
    <property type="entry name" value="RETROTRANSPOSON GAG DOMAIN-CONTAINING PROTEIN"/>
    <property type="match status" value="1"/>
</dbReference>
<sequence length="344" mass="38158">MGSSSFHVGNFVTLRLNHENYPLWREQFLILAESQDLVGILTGTSPAPTPFISAPEGSCDGQNTPNPAHATWKQSDRLLRGWLIGTLTEEALGLVIGMDSATKIWTALREAYAQSSQEREFQLRHELSYMRKSSDLSLDDYLRTFKRLCDNLAGIGKPLEDKEKVFSLLNSLGVQYEGFTTAMLKPPMPSYAEVVPLLRSFDIRHKLHATELSNHVAFYGNKQKGSSYSNHKGSSRNTNTTFSSKGKGFPHQNNRGSGGTSHTAANGGPPQCQICNKFGHHALKCWHRFDKAFQDNDIPEALAALTINNPNDHEWMTDTGASAHMTSNAGQCNQQRPPERPQEG</sequence>
<feature type="region of interest" description="Disordered" evidence="1">
    <location>
        <begin position="224"/>
        <end position="266"/>
    </location>
</feature>
<evidence type="ECO:0000256" key="1">
    <source>
        <dbReference type="SAM" id="MobiDB-lite"/>
    </source>
</evidence>